<evidence type="ECO:0000256" key="1">
    <source>
        <dbReference type="SAM" id="Phobius"/>
    </source>
</evidence>
<proteinExistence type="predicted"/>
<keyword evidence="1" id="KW-0812">Transmembrane</keyword>
<dbReference type="KEGG" id="dfi:AXF13_13640"/>
<dbReference type="AlphaFoldDB" id="A0A0X8JLQ1"/>
<protein>
    <submittedName>
        <fullName evidence="2">Uncharacterized protein</fullName>
    </submittedName>
</protein>
<name>A0A0X8JLQ1_9BACT</name>
<dbReference type="EMBL" id="CP014229">
    <property type="protein sequence ID" value="AMD91080.1"/>
    <property type="molecule type" value="Genomic_DNA"/>
</dbReference>
<sequence>MENSKQPSTGWLSWLIAVGGWLTCAAMCLFLTVSLEGWPKAYNFVLPAVIAILFSNIVVFLFMSSRFGEHAGILFRAVSRVCMAEGVLLLLLFAGGRFFIGT</sequence>
<feature type="transmembrane region" description="Helical" evidence="1">
    <location>
        <begin position="12"/>
        <end position="35"/>
    </location>
</feature>
<dbReference type="RefSeq" id="WP_062254060.1">
    <property type="nucleotide sequence ID" value="NZ_CP014229.1"/>
</dbReference>
<organism evidence="2 3">
    <name type="scientific">Desulfovibrio fairfieldensis</name>
    <dbReference type="NCBI Taxonomy" id="44742"/>
    <lineage>
        <taxon>Bacteria</taxon>
        <taxon>Pseudomonadati</taxon>
        <taxon>Thermodesulfobacteriota</taxon>
        <taxon>Desulfovibrionia</taxon>
        <taxon>Desulfovibrionales</taxon>
        <taxon>Desulfovibrionaceae</taxon>
        <taxon>Desulfovibrio</taxon>
    </lineage>
</organism>
<keyword evidence="1" id="KW-1133">Transmembrane helix</keyword>
<evidence type="ECO:0000313" key="3">
    <source>
        <dbReference type="Proteomes" id="UP000069241"/>
    </source>
</evidence>
<feature type="transmembrane region" description="Helical" evidence="1">
    <location>
        <begin position="82"/>
        <end position="100"/>
    </location>
</feature>
<dbReference type="STRING" id="44742.AXF13_13640"/>
<accession>A0A0X8JLQ1</accession>
<gene>
    <name evidence="2" type="ORF">AXF13_13640</name>
</gene>
<dbReference type="Proteomes" id="UP000069241">
    <property type="component" value="Chromosome"/>
</dbReference>
<reference evidence="3" key="1">
    <citation type="submission" date="2016-02" db="EMBL/GenBank/DDBJ databases">
        <authorList>
            <person name="Holder M.E."/>
            <person name="Ajami N.J."/>
            <person name="Petrosino J.F."/>
        </authorList>
    </citation>
    <scope>NUCLEOTIDE SEQUENCE [LARGE SCALE GENOMIC DNA]</scope>
    <source>
        <strain evidence="3">CCUG 45958</strain>
    </source>
</reference>
<keyword evidence="3" id="KW-1185">Reference proteome</keyword>
<feature type="transmembrane region" description="Helical" evidence="1">
    <location>
        <begin position="41"/>
        <end position="62"/>
    </location>
</feature>
<keyword evidence="1" id="KW-0472">Membrane</keyword>
<evidence type="ECO:0000313" key="2">
    <source>
        <dbReference type="EMBL" id="AMD91080.1"/>
    </source>
</evidence>